<evidence type="ECO:0000313" key="2">
    <source>
        <dbReference type="Proteomes" id="UP000299102"/>
    </source>
</evidence>
<protein>
    <submittedName>
        <fullName evidence="1">Uncharacterized protein</fullName>
    </submittedName>
</protein>
<accession>A0A4C1X4C0</accession>
<dbReference type="Proteomes" id="UP000299102">
    <property type="component" value="Unassembled WGS sequence"/>
</dbReference>
<name>A0A4C1X4C0_EUMVA</name>
<reference evidence="1 2" key="1">
    <citation type="journal article" date="2019" name="Commun. Biol.">
        <title>The bagworm genome reveals a unique fibroin gene that provides high tensile strength.</title>
        <authorList>
            <person name="Kono N."/>
            <person name="Nakamura H."/>
            <person name="Ohtoshi R."/>
            <person name="Tomita M."/>
            <person name="Numata K."/>
            <person name="Arakawa K."/>
        </authorList>
    </citation>
    <scope>NUCLEOTIDE SEQUENCE [LARGE SCALE GENOMIC DNA]</scope>
</reference>
<sequence>MLMLCMVELEEHYSLCAFTAGQNHRFTSLLLTADETQARSREETAGIDQQEGCGFFTMWSSKRHRTPADDADNKTVKQPLSNRQLRHYGRCEKFHLGVLRTRADSPSTGRLAAFL</sequence>
<evidence type="ECO:0000313" key="1">
    <source>
        <dbReference type="EMBL" id="GBP58578.1"/>
    </source>
</evidence>
<gene>
    <name evidence="1" type="ORF">EVAR_40861_1</name>
</gene>
<comment type="caution">
    <text evidence="1">The sequence shown here is derived from an EMBL/GenBank/DDBJ whole genome shotgun (WGS) entry which is preliminary data.</text>
</comment>
<dbReference type="AlphaFoldDB" id="A0A4C1X4C0"/>
<proteinExistence type="predicted"/>
<keyword evidence="2" id="KW-1185">Reference proteome</keyword>
<dbReference type="EMBL" id="BGZK01000739">
    <property type="protein sequence ID" value="GBP58578.1"/>
    <property type="molecule type" value="Genomic_DNA"/>
</dbReference>
<organism evidence="1 2">
    <name type="scientific">Eumeta variegata</name>
    <name type="common">Bagworm moth</name>
    <name type="synonym">Eumeta japonica</name>
    <dbReference type="NCBI Taxonomy" id="151549"/>
    <lineage>
        <taxon>Eukaryota</taxon>
        <taxon>Metazoa</taxon>
        <taxon>Ecdysozoa</taxon>
        <taxon>Arthropoda</taxon>
        <taxon>Hexapoda</taxon>
        <taxon>Insecta</taxon>
        <taxon>Pterygota</taxon>
        <taxon>Neoptera</taxon>
        <taxon>Endopterygota</taxon>
        <taxon>Lepidoptera</taxon>
        <taxon>Glossata</taxon>
        <taxon>Ditrysia</taxon>
        <taxon>Tineoidea</taxon>
        <taxon>Psychidae</taxon>
        <taxon>Oiketicinae</taxon>
        <taxon>Eumeta</taxon>
    </lineage>
</organism>